<keyword evidence="4" id="KW-1185">Reference proteome</keyword>
<evidence type="ECO:0000313" key="3">
    <source>
        <dbReference type="EMBL" id="KAK2148594.1"/>
    </source>
</evidence>
<dbReference type="Pfam" id="PF01683">
    <property type="entry name" value="EB"/>
    <property type="match status" value="1"/>
</dbReference>
<feature type="transmembrane region" description="Helical" evidence="1">
    <location>
        <begin position="145"/>
        <end position="166"/>
    </location>
</feature>
<dbReference type="EMBL" id="JAODUP010000490">
    <property type="protein sequence ID" value="KAK2148594.1"/>
    <property type="molecule type" value="Genomic_DNA"/>
</dbReference>
<dbReference type="AlphaFoldDB" id="A0AAD9J8S8"/>
<dbReference type="Proteomes" id="UP001208570">
    <property type="component" value="Unassembled WGS sequence"/>
</dbReference>
<evidence type="ECO:0000259" key="2">
    <source>
        <dbReference type="Pfam" id="PF01683"/>
    </source>
</evidence>
<keyword evidence="1" id="KW-0472">Membrane</keyword>
<dbReference type="InterPro" id="IPR006149">
    <property type="entry name" value="EB_dom"/>
</dbReference>
<keyword evidence="1" id="KW-1133">Transmembrane helix</keyword>
<protein>
    <recommendedName>
        <fullName evidence="2">EB domain-containing protein</fullName>
    </recommendedName>
</protein>
<evidence type="ECO:0000256" key="1">
    <source>
        <dbReference type="SAM" id="Phobius"/>
    </source>
</evidence>
<evidence type="ECO:0000313" key="4">
    <source>
        <dbReference type="Proteomes" id="UP001208570"/>
    </source>
</evidence>
<proteinExistence type="predicted"/>
<accession>A0AAD9J8S8</accession>
<feature type="domain" description="EB" evidence="2">
    <location>
        <begin position="49"/>
        <end position="82"/>
    </location>
</feature>
<organism evidence="3 4">
    <name type="scientific">Paralvinella palmiformis</name>
    <dbReference type="NCBI Taxonomy" id="53620"/>
    <lineage>
        <taxon>Eukaryota</taxon>
        <taxon>Metazoa</taxon>
        <taxon>Spiralia</taxon>
        <taxon>Lophotrochozoa</taxon>
        <taxon>Annelida</taxon>
        <taxon>Polychaeta</taxon>
        <taxon>Sedentaria</taxon>
        <taxon>Canalipalpata</taxon>
        <taxon>Terebellida</taxon>
        <taxon>Terebelliformia</taxon>
        <taxon>Alvinellidae</taxon>
        <taxon>Paralvinella</taxon>
    </lineage>
</organism>
<gene>
    <name evidence="3" type="ORF">LSH36_490g01002</name>
</gene>
<comment type="caution">
    <text evidence="3">The sequence shown here is derived from an EMBL/GenBank/DDBJ whole genome shotgun (WGS) entry which is preliminary data.</text>
</comment>
<name>A0AAD9J8S8_9ANNE</name>
<sequence length="169" mass="18370">MCLRLAVNLLPAPPEAHLPRRTMDQEQIRRRHVPGTGGVSLWLAALTNRIGEYGCVENHHCDGGSVCYNRRCVCPPGRVPMAANTKCGRTGALHGLPLGASCDEIGEQRYCDYGLVCHSCGENGRSICVRSRLPPYQSPLYARQGAVAVSLSHTCLLSTIIIYLLLSGR</sequence>
<keyword evidence="1" id="KW-0812">Transmembrane</keyword>
<reference evidence="3" key="1">
    <citation type="journal article" date="2023" name="Mol. Biol. Evol.">
        <title>Third-Generation Sequencing Reveals the Adaptive Role of the Epigenome in Three Deep-Sea Polychaetes.</title>
        <authorList>
            <person name="Perez M."/>
            <person name="Aroh O."/>
            <person name="Sun Y."/>
            <person name="Lan Y."/>
            <person name="Juniper S.K."/>
            <person name="Young C.R."/>
            <person name="Angers B."/>
            <person name="Qian P.Y."/>
        </authorList>
    </citation>
    <scope>NUCLEOTIDE SEQUENCE</scope>
    <source>
        <strain evidence="3">P08H-3</strain>
    </source>
</reference>